<name>A0ABR6VAY9_9PSED</name>
<proteinExistence type="inferred from homology"/>
<organism evidence="5 6">
    <name type="scientific">Pseudomonas taiwanensis</name>
    <dbReference type="NCBI Taxonomy" id="470150"/>
    <lineage>
        <taxon>Bacteria</taxon>
        <taxon>Pseudomonadati</taxon>
        <taxon>Pseudomonadota</taxon>
        <taxon>Gammaproteobacteria</taxon>
        <taxon>Pseudomonadales</taxon>
        <taxon>Pseudomonadaceae</taxon>
        <taxon>Pseudomonas</taxon>
    </lineage>
</organism>
<reference evidence="5 6" key="1">
    <citation type="journal article" date="2020" name="Microorganisms">
        <title>Reliable Identification of Environmental Pseudomonas Isolates Using the rpoD Gene.</title>
        <authorList>
            <consortium name="The Broad Institute Genome Sequencing Platform"/>
            <person name="Girard L."/>
            <person name="Lood C."/>
            <person name="Rokni-Zadeh H."/>
            <person name="van Noort V."/>
            <person name="Lavigne R."/>
            <person name="De Mot R."/>
        </authorList>
    </citation>
    <scope>NUCLEOTIDE SEQUENCE [LARGE SCALE GENOMIC DNA]</scope>
    <source>
        <strain evidence="5 6">RW7P2</strain>
    </source>
</reference>
<dbReference type="RefSeq" id="WP_104883140.1">
    <property type="nucleotide sequence ID" value="NZ_JABWRR010000002.1"/>
</dbReference>
<dbReference type="PANTHER" id="PTHR34596:SF2">
    <property type="entry name" value="CHITOPORIN"/>
    <property type="match status" value="1"/>
</dbReference>
<keyword evidence="6" id="KW-1185">Reference proteome</keyword>
<evidence type="ECO:0000256" key="3">
    <source>
        <dbReference type="ARBA" id="ARBA00022729"/>
    </source>
</evidence>
<keyword evidence="3 4" id="KW-0732">Signal</keyword>
<protein>
    <submittedName>
        <fullName evidence="5">OprD family porin</fullName>
    </submittedName>
</protein>
<dbReference type="PANTHER" id="PTHR34596">
    <property type="entry name" value="CHITOPORIN"/>
    <property type="match status" value="1"/>
</dbReference>
<gene>
    <name evidence="5" type="ORF">HU747_15870</name>
</gene>
<evidence type="ECO:0000256" key="2">
    <source>
        <dbReference type="ARBA" id="ARBA00022448"/>
    </source>
</evidence>
<dbReference type="Proteomes" id="UP000628086">
    <property type="component" value="Unassembled WGS sequence"/>
</dbReference>
<dbReference type="InterPro" id="IPR023614">
    <property type="entry name" value="Porin_dom_sf"/>
</dbReference>
<evidence type="ECO:0000256" key="1">
    <source>
        <dbReference type="ARBA" id="ARBA00009075"/>
    </source>
</evidence>
<dbReference type="InterPro" id="IPR005318">
    <property type="entry name" value="OM_porin_bac"/>
</dbReference>
<dbReference type="Pfam" id="PF03573">
    <property type="entry name" value="OprD"/>
    <property type="match status" value="1"/>
</dbReference>
<dbReference type="SUPFAM" id="SSF56935">
    <property type="entry name" value="Porins"/>
    <property type="match status" value="1"/>
</dbReference>
<comment type="caution">
    <text evidence="5">The sequence shown here is derived from an EMBL/GenBank/DDBJ whole genome shotgun (WGS) entry which is preliminary data.</text>
</comment>
<evidence type="ECO:0000313" key="5">
    <source>
        <dbReference type="EMBL" id="MBC3477067.1"/>
    </source>
</evidence>
<accession>A0ABR6VAY9</accession>
<feature type="signal peptide" evidence="4">
    <location>
        <begin position="1"/>
        <end position="21"/>
    </location>
</feature>
<keyword evidence="2" id="KW-0813">Transport</keyword>
<evidence type="ECO:0000256" key="4">
    <source>
        <dbReference type="SAM" id="SignalP"/>
    </source>
</evidence>
<dbReference type="Gene3D" id="2.40.160.10">
    <property type="entry name" value="Porin"/>
    <property type="match status" value="1"/>
</dbReference>
<dbReference type="EMBL" id="JABWRS010000011">
    <property type="protein sequence ID" value="MBC3477067.1"/>
    <property type="molecule type" value="Genomic_DNA"/>
</dbReference>
<sequence length="446" mass="48731">MYKSSLALAVALGVLAQQAGAAGFVEDSKLSLSSRTMYFNNDNRAGGADNRESGQGFKLDYSSGFTEGTVGFGVDAQALWGIHLDGGRGKHPNSSTFFPSETNGSAVDQWARFGANAKARFSKTEAHFGSALAPMLPILVSNDGRLLPQTFEGGTITSKEIDNLTINAGQLTHAMGRASSNRTGLSVSGATADSNKFRYGGLDYKLTPDLTLQYYYSNLEDFYKQHFLGATHIFKISDDQSFKTDLRYFDSSSDGKNGEDDAYAFDNNKGYAKHKGEVDNKTWSAMFTYTLGSHSFLLGHQQVSDDGAFVWLNQGSVRDGNNRPEGAGGSSFYLFTDSMINQFARAGENTTFGQYSYDFARLGVPGLKASVSYLRGTDVRYASGNGTYSEWERDARIDYVIQEGTLKGLGFSLRQGVYRGTNGDTGEFTKDTDQTRFIVNYTYSFL</sequence>
<feature type="chain" id="PRO_5046973374" evidence="4">
    <location>
        <begin position="22"/>
        <end position="446"/>
    </location>
</feature>
<evidence type="ECO:0000313" key="6">
    <source>
        <dbReference type="Proteomes" id="UP000628086"/>
    </source>
</evidence>
<comment type="similarity">
    <text evidence="1">Belongs to the outer membrane porin (Opr) (TC 1.B.25) family.</text>
</comment>